<accession>A0A1D2MNG6</accession>
<keyword evidence="3 8" id="KW-0349">Heme</keyword>
<name>A0A1D2MNG6_ORCCI</name>
<comment type="cofactor">
    <cofactor evidence="1 8">
        <name>heme</name>
        <dbReference type="ChEBI" id="CHEBI:30413"/>
    </cofactor>
</comment>
<feature type="non-terminal residue" evidence="11">
    <location>
        <position position="485"/>
    </location>
</feature>
<dbReference type="GO" id="GO:0006805">
    <property type="term" value="P:xenobiotic metabolic process"/>
    <property type="evidence" value="ECO:0007669"/>
    <property type="project" value="TreeGrafter"/>
</dbReference>
<evidence type="ECO:0000256" key="4">
    <source>
        <dbReference type="ARBA" id="ARBA00022723"/>
    </source>
</evidence>
<comment type="caution">
    <text evidence="11">The sequence shown here is derived from an EMBL/GenBank/DDBJ whole genome shotgun (WGS) entry which is preliminary data.</text>
</comment>
<dbReference type="GO" id="GO:0005506">
    <property type="term" value="F:iron ion binding"/>
    <property type="evidence" value="ECO:0007669"/>
    <property type="project" value="InterPro"/>
</dbReference>
<dbReference type="OrthoDB" id="3934656at2759"/>
<evidence type="ECO:0000256" key="1">
    <source>
        <dbReference type="ARBA" id="ARBA00001971"/>
    </source>
</evidence>
<keyword evidence="10" id="KW-0472">Membrane</keyword>
<keyword evidence="4 8" id="KW-0479">Metal-binding</keyword>
<dbReference type="InterPro" id="IPR036396">
    <property type="entry name" value="Cyt_P450_sf"/>
</dbReference>
<evidence type="ECO:0000256" key="10">
    <source>
        <dbReference type="SAM" id="Phobius"/>
    </source>
</evidence>
<dbReference type="EMBL" id="LJIJ01000779">
    <property type="protein sequence ID" value="ODM94630.1"/>
    <property type="molecule type" value="Genomic_DNA"/>
</dbReference>
<dbReference type="InterPro" id="IPR017972">
    <property type="entry name" value="Cyt_P450_CS"/>
</dbReference>
<dbReference type="Proteomes" id="UP000094527">
    <property type="component" value="Unassembled WGS sequence"/>
</dbReference>
<dbReference type="OMA" id="WAIAHRE"/>
<keyword evidence="7 9" id="KW-0503">Monooxygenase</keyword>
<dbReference type="PANTHER" id="PTHR24300:SF376">
    <property type="entry name" value="CYTOCHROME P450 15A1"/>
    <property type="match status" value="1"/>
</dbReference>
<dbReference type="GO" id="GO:0020037">
    <property type="term" value="F:heme binding"/>
    <property type="evidence" value="ECO:0007669"/>
    <property type="project" value="InterPro"/>
</dbReference>
<dbReference type="Pfam" id="PF00067">
    <property type="entry name" value="p450"/>
    <property type="match status" value="2"/>
</dbReference>
<evidence type="ECO:0000256" key="7">
    <source>
        <dbReference type="ARBA" id="ARBA00023033"/>
    </source>
</evidence>
<dbReference type="PANTHER" id="PTHR24300">
    <property type="entry name" value="CYTOCHROME P450 508A4-RELATED"/>
    <property type="match status" value="1"/>
</dbReference>
<dbReference type="SUPFAM" id="SSF48264">
    <property type="entry name" value="Cytochrome P450"/>
    <property type="match status" value="1"/>
</dbReference>
<gene>
    <name evidence="11" type="ORF">Ocin01_12051</name>
</gene>
<sequence length="485" mass="55277">MSSQSPSNLFSIILAVIHADIRALMDFFITFLLCCITAAIIWVLEDRQRCTYFPPGPQRLPFLGNFFNVAIKSNIPALAFAKLGKIYGDIMYLKLGTLDAAIIWGNGEIWQTLRRFTIRTLRDFGFGRSASMDVVINEELAKFLEHFSEKLNRTRNNTMVITKELFDGSVLNVLWRLVTGKSFELGDERLDYLLQLSNDFLQASKNGADISLTFPFLRDWLPEWTGRNRQVMCIQKLCEFFRETLKEHRQNGTCASDPQSFVDIFLAKIDENQIASVFNGSQLSIPRIQDISNCNTLAFALLYMTLCPDKQEKVHEELNTVLPKDVVVTSSMKSKNFTLQLLVPFPPNREAVEDFKLREPERFLTKNGVFDRAMADLVVGFGGGRRVCLGQNLAEATLLMYFTTVMRKFKFERIASGNKKLAPTLVPVLGVVYSPRPFEVKEEEMLFKVLAQVKRHDWRRRQNTFADVLDGAVGPKNICELCGDL</sequence>
<dbReference type="PRINTS" id="PR00463">
    <property type="entry name" value="EP450I"/>
</dbReference>
<dbReference type="GO" id="GO:0006082">
    <property type="term" value="P:organic acid metabolic process"/>
    <property type="evidence" value="ECO:0007669"/>
    <property type="project" value="TreeGrafter"/>
</dbReference>
<dbReference type="InterPro" id="IPR002401">
    <property type="entry name" value="Cyt_P450_E_grp-I"/>
</dbReference>
<protein>
    <submittedName>
        <fullName evidence="11">Farnesoate epoxidase</fullName>
    </submittedName>
</protein>
<evidence type="ECO:0000256" key="8">
    <source>
        <dbReference type="PIRSR" id="PIRSR602401-1"/>
    </source>
</evidence>
<dbReference type="STRING" id="48709.A0A1D2MNG6"/>
<dbReference type="GO" id="GO:0016712">
    <property type="term" value="F:oxidoreductase activity, acting on paired donors, with incorporation or reduction of molecular oxygen, reduced flavin or flavoprotein as one donor, and incorporation of one atom of oxygen"/>
    <property type="evidence" value="ECO:0007669"/>
    <property type="project" value="TreeGrafter"/>
</dbReference>
<feature type="binding site" description="axial binding residue" evidence="8">
    <location>
        <position position="388"/>
    </location>
    <ligand>
        <name>heme</name>
        <dbReference type="ChEBI" id="CHEBI:30413"/>
    </ligand>
    <ligandPart>
        <name>Fe</name>
        <dbReference type="ChEBI" id="CHEBI:18248"/>
    </ligandPart>
</feature>
<keyword evidence="5 9" id="KW-0560">Oxidoreductase</keyword>
<dbReference type="AlphaFoldDB" id="A0A1D2MNG6"/>
<dbReference type="InterPro" id="IPR050182">
    <property type="entry name" value="Cytochrome_P450_fam2"/>
</dbReference>
<feature type="transmembrane region" description="Helical" evidence="10">
    <location>
        <begin position="21"/>
        <end position="44"/>
    </location>
</feature>
<evidence type="ECO:0000313" key="12">
    <source>
        <dbReference type="Proteomes" id="UP000094527"/>
    </source>
</evidence>
<evidence type="ECO:0000256" key="2">
    <source>
        <dbReference type="ARBA" id="ARBA00010617"/>
    </source>
</evidence>
<evidence type="ECO:0000256" key="9">
    <source>
        <dbReference type="RuleBase" id="RU000461"/>
    </source>
</evidence>
<proteinExistence type="inferred from homology"/>
<evidence type="ECO:0000256" key="6">
    <source>
        <dbReference type="ARBA" id="ARBA00023004"/>
    </source>
</evidence>
<reference evidence="11 12" key="1">
    <citation type="journal article" date="2016" name="Genome Biol. Evol.">
        <title>Gene Family Evolution Reflects Adaptation to Soil Environmental Stressors in the Genome of the Collembolan Orchesella cincta.</title>
        <authorList>
            <person name="Faddeeva-Vakhrusheva A."/>
            <person name="Derks M.F."/>
            <person name="Anvar S.Y."/>
            <person name="Agamennone V."/>
            <person name="Suring W."/>
            <person name="Smit S."/>
            <person name="van Straalen N.M."/>
            <person name="Roelofs D."/>
        </authorList>
    </citation>
    <scope>NUCLEOTIDE SEQUENCE [LARGE SCALE GENOMIC DNA]</scope>
    <source>
        <tissue evidence="11">Mixed pool</tissue>
    </source>
</reference>
<comment type="similarity">
    <text evidence="2 9">Belongs to the cytochrome P450 family.</text>
</comment>
<dbReference type="PROSITE" id="PS00086">
    <property type="entry name" value="CYTOCHROME_P450"/>
    <property type="match status" value="1"/>
</dbReference>
<keyword evidence="10" id="KW-1133">Transmembrane helix</keyword>
<evidence type="ECO:0000313" key="11">
    <source>
        <dbReference type="EMBL" id="ODM94630.1"/>
    </source>
</evidence>
<dbReference type="InterPro" id="IPR001128">
    <property type="entry name" value="Cyt_P450"/>
</dbReference>
<dbReference type="GO" id="GO:0005737">
    <property type="term" value="C:cytoplasm"/>
    <property type="evidence" value="ECO:0007669"/>
    <property type="project" value="TreeGrafter"/>
</dbReference>
<evidence type="ECO:0000256" key="3">
    <source>
        <dbReference type="ARBA" id="ARBA00022617"/>
    </source>
</evidence>
<dbReference type="Gene3D" id="1.10.630.10">
    <property type="entry name" value="Cytochrome P450"/>
    <property type="match status" value="2"/>
</dbReference>
<keyword evidence="10" id="KW-0812">Transmembrane</keyword>
<keyword evidence="6 8" id="KW-0408">Iron</keyword>
<evidence type="ECO:0000256" key="5">
    <source>
        <dbReference type="ARBA" id="ARBA00023002"/>
    </source>
</evidence>
<organism evidence="11 12">
    <name type="scientific">Orchesella cincta</name>
    <name type="common">Springtail</name>
    <name type="synonym">Podura cincta</name>
    <dbReference type="NCBI Taxonomy" id="48709"/>
    <lineage>
        <taxon>Eukaryota</taxon>
        <taxon>Metazoa</taxon>
        <taxon>Ecdysozoa</taxon>
        <taxon>Arthropoda</taxon>
        <taxon>Hexapoda</taxon>
        <taxon>Collembola</taxon>
        <taxon>Entomobryomorpha</taxon>
        <taxon>Entomobryoidea</taxon>
        <taxon>Orchesellidae</taxon>
        <taxon>Orchesellinae</taxon>
        <taxon>Orchesella</taxon>
    </lineage>
</organism>
<keyword evidence="12" id="KW-1185">Reference proteome</keyword>